<sequence>MKKLLLLVIPALFSAQSKSPLPNQDTGTTYKNIKEVVLSNKNDPRALALLAKVNKHFKENSPKSQESYRFKAYSKFSVDFDKDSLADYRAYVNFRNDSLAKLGDNPKFSKRKKRDSIDDISYKNVLMDSKMFLWERALEYKYNQKDGEHIDILDNKVSGLKRPIYDAIALRSNIGQIPDEVQKENWALYRYFLAESIMLNGRETYVIGFRKTGTTPTKRRLYSGYIYIDKENYAIAKIEDLGIDKTDMEHISEWKPISKSWFLEKEYMRVRIGSITFKNNKKKKRFSSYFYIDNHYFDFKVPATNLTPEDFKGYTYTVKNITGSELPLYRGDHFTQRDKNTYYKIDSLFKEKKVESKLNFLAGITRGDFRFGMIDFPIDKFFDINRYENTRFGIGMKLNENFNPYVSPDAYVAYGLGDGKWKYRVGVDVRKTLKRDEVFRIDYTDDVGASGRFKQNLWVGKMKIMNTGAGIQTLNYYRYRGFKLSYLNSPTNAFTYKIEASKYKEEALFDYAYKGEDKVFDNLSTVVTLKYSPNSKYIMTPNGKDMVDQGYPEFYFNWEKGWTNFQYNRFDILGLYQTESILGHTGLRLYGGYVAGSFPFWKTFEGGGLAPEGKKSFMSRINLTTYLGFATMPSGKYYQDKFGAFYISHRIPWHFKSFGQNTSSFDLVYKGIIGDFKNPEFHQIKFETLNKLYQEVGVEWNNFLSTQFNLGFFYRVGPYQTSNFTDNFAIQLKLKVLGF</sequence>
<dbReference type="STRING" id="238.BBD35_11710"/>
<reference evidence="1 2" key="1">
    <citation type="submission" date="2016-11" db="EMBL/GenBank/DDBJ databases">
        <title>Genome sequence and comparative genomic analysis of clinical strain Elizabethkingia meningoseptica 61421 PRCM.</title>
        <authorList>
            <person name="Wang M."/>
            <person name="Hu S."/>
            <person name="Cao L."/>
            <person name="Jiang T."/>
            <person name="Zhou Y."/>
            <person name="Ming D."/>
        </authorList>
    </citation>
    <scope>NUCLEOTIDE SEQUENCE [LARGE SCALE GENOMIC DNA]</scope>
    <source>
        <strain evidence="1 2">61421 PRCM</strain>
    </source>
</reference>
<dbReference type="eggNOG" id="COG4775">
    <property type="taxonomic scope" value="Bacteria"/>
</dbReference>
<dbReference type="RefSeq" id="WP_070904469.1">
    <property type="nucleotide sequence ID" value="NZ_CP016378.1"/>
</dbReference>
<protein>
    <submittedName>
        <fullName evidence="1">Uncharacterized protein</fullName>
    </submittedName>
</protein>
<gene>
    <name evidence="1" type="ORF">BMF97_12390</name>
</gene>
<proteinExistence type="predicted"/>
<dbReference type="OrthoDB" id="604691at2"/>
<dbReference type="AlphaFoldDB" id="A0A1T3I1H9"/>
<keyword evidence="2" id="KW-1185">Reference proteome</keyword>
<dbReference type="Proteomes" id="UP000188947">
    <property type="component" value="Unassembled WGS sequence"/>
</dbReference>
<name>A0A1T3I1H9_ELIME</name>
<dbReference type="EMBL" id="MPOG01000014">
    <property type="protein sequence ID" value="OOH94157.1"/>
    <property type="molecule type" value="Genomic_DNA"/>
</dbReference>
<organism evidence="1 2">
    <name type="scientific">Elizabethkingia meningoseptica</name>
    <name type="common">Chryseobacterium meningosepticum</name>
    <dbReference type="NCBI Taxonomy" id="238"/>
    <lineage>
        <taxon>Bacteria</taxon>
        <taxon>Pseudomonadati</taxon>
        <taxon>Bacteroidota</taxon>
        <taxon>Flavobacteriia</taxon>
        <taxon>Flavobacteriales</taxon>
        <taxon>Weeksellaceae</taxon>
        <taxon>Elizabethkingia</taxon>
    </lineage>
</organism>
<evidence type="ECO:0000313" key="2">
    <source>
        <dbReference type="Proteomes" id="UP000188947"/>
    </source>
</evidence>
<comment type="caution">
    <text evidence="1">The sequence shown here is derived from an EMBL/GenBank/DDBJ whole genome shotgun (WGS) entry which is preliminary data.</text>
</comment>
<accession>A0A1T3I1H9</accession>
<evidence type="ECO:0000313" key="1">
    <source>
        <dbReference type="EMBL" id="OOH94157.1"/>
    </source>
</evidence>